<protein>
    <submittedName>
        <fullName evidence="3">Uncharacterized protein</fullName>
    </submittedName>
</protein>
<keyword evidence="1" id="KW-1133">Transmembrane helix</keyword>
<keyword evidence="1" id="KW-0472">Membrane</keyword>
<geneLocation type="plasmid" evidence="3 4">
    <name>unnamed1</name>
</geneLocation>
<feature type="transmembrane region" description="Helical" evidence="1">
    <location>
        <begin position="128"/>
        <end position="149"/>
    </location>
</feature>
<evidence type="ECO:0000256" key="1">
    <source>
        <dbReference type="SAM" id="Phobius"/>
    </source>
</evidence>
<dbReference type="AlphaFoldDB" id="A0AB37GN75"/>
<keyword evidence="1" id="KW-0812">Transmembrane</keyword>
<feature type="signal peptide" evidence="2">
    <location>
        <begin position="1"/>
        <end position="28"/>
    </location>
</feature>
<dbReference type="EMBL" id="CP065644">
    <property type="protein sequence ID" value="QPR70537.1"/>
    <property type="molecule type" value="Genomic_DNA"/>
</dbReference>
<accession>A0AB37GN75</accession>
<dbReference type="RefSeq" id="WP_197941885.1">
    <property type="nucleotide sequence ID" value="NZ_CP065644.1"/>
</dbReference>
<dbReference type="Proteomes" id="UP000595038">
    <property type="component" value="Plasmid unnamed1"/>
</dbReference>
<keyword evidence="2" id="KW-0732">Signal</keyword>
<evidence type="ECO:0000313" key="4">
    <source>
        <dbReference type="Proteomes" id="UP000595038"/>
    </source>
</evidence>
<gene>
    <name evidence="3" type="ORF">I6G80_00070</name>
</gene>
<reference evidence="3 4" key="1">
    <citation type="submission" date="2020-12" db="EMBL/GenBank/DDBJ databases">
        <title>FDA dAtabase for Regulatory Grade micrObial Sequences (FDA-ARGOS): Supporting development and validation of Infectious Disease Dx tests.</title>
        <authorList>
            <person name="Nelson B."/>
            <person name="Plummer A."/>
            <person name="Tallon L."/>
            <person name="Sadzewicz L."/>
            <person name="Zhao X."/>
            <person name="Boylan J."/>
            <person name="Ott S."/>
            <person name="Bowen H."/>
            <person name="Vavikolanu K."/>
            <person name="Mehta A."/>
            <person name="Aluvathingal J."/>
            <person name="Nadendla S."/>
            <person name="Myers T."/>
            <person name="Yan Y."/>
            <person name="Sichtig H."/>
        </authorList>
    </citation>
    <scope>NUCLEOTIDE SEQUENCE [LARGE SCALE GENOMIC DNA]</scope>
    <source>
        <strain evidence="3 4">FDAARGOS_923</strain>
        <plasmid evidence="3 4">unnamed1</plasmid>
    </source>
</reference>
<evidence type="ECO:0000256" key="2">
    <source>
        <dbReference type="SAM" id="SignalP"/>
    </source>
</evidence>
<name>A0AB37GN75_BACLI</name>
<organism evidence="3 4">
    <name type="scientific">Bacillus licheniformis</name>
    <dbReference type="NCBI Taxonomy" id="1402"/>
    <lineage>
        <taxon>Bacteria</taxon>
        <taxon>Bacillati</taxon>
        <taxon>Bacillota</taxon>
        <taxon>Bacilli</taxon>
        <taxon>Bacillales</taxon>
        <taxon>Bacillaceae</taxon>
        <taxon>Bacillus</taxon>
    </lineage>
</organism>
<feature type="chain" id="PRO_5044223312" evidence="2">
    <location>
        <begin position="29"/>
        <end position="235"/>
    </location>
</feature>
<feature type="transmembrane region" description="Helical" evidence="1">
    <location>
        <begin position="161"/>
        <end position="182"/>
    </location>
</feature>
<sequence>MKKTSKIILFALSVLVVFIFFIGSAAFADDTSNKVQPQDVKQGGITLDSKRYSYDQYDAVTDVESSWNPFSEESINKNLNSLASITFGLTKMISSLVDTGLDWLYNVEVVNKFADRIGQISTVLWENLYAAFGVLLFVIAVLYIFFQYLGQKSSMGAGKTTVRLITVIVVAFVWFANVGWFLKVMNNWSAEAQGLVMKAGNFVTNEQEIPKGQELEGQLRSCAINILTFQFTNHI</sequence>
<proteinExistence type="predicted"/>
<evidence type="ECO:0000313" key="3">
    <source>
        <dbReference type="EMBL" id="QPR70537.1"/>
    </source>
</evidence>
<keyword evidence="3" id="KW-0614">Plasmid</keyword>